<keyword evidence="2 5" id="KW-0812">Transmembrane</keyword>
<evidence type="ECO:0000256" key="5">
    <source>
        <dbReference type="RuleBase" id="RU363041"/>
    </source>
</evidence>
<dbReference type="Pfam" id="PF01925">
    <property type="entry name" value="TauE"/>
    <property type="match status" value="1"/>
</dbReference>
<evidence type="ECO:0000256" key="2">
    <source>
        <dbReference type="ARBA" id="ARBA00022692"/>
    </source>
</evidence>
<evidence type="ECO:0000313" key="7">
    <source>
        <dbReference type="Proteomes" id="UP000198984"/>
    </source>
</evidence>
<name>A0A1H7I175_9BACT</name>
<keyword evidence="4 5" id="KW-0472">Membrane</keyword>
<keyword evidence="7" id="KW-1185">Reference proteome</keyword>
<dbReference type="RefSeq" id="WP_089906506.1">
    <property type="nucleotide sequence ID" value="NZ_FOBB01000001.1"/>
</dbReference>
<feature type="transmembrane region" description="Helical" evidence="5">
    <location>
        <begin position="300"/>
        <end position="321"/>
    </location>
</feature>
<comment type="similarity">
    <text evidence="5">Belongs to the 4-toluene sulfonate uptake permease (TSUP) (TC 2.A.102) family.</text>
</comment>
<evidence type="ECO:0000256" key="4">
    <source>
        <dbReference type="ARBA" id="ARBA00023136"/>
    </source>
</evidence>
<feature type="transmembrane region" description="Helical" evidence="5">
    <location>
        <begin position="208"/>
        <end position="229"/>
    </location>
</feature>
<dbReference type="STRING" id="573321.SAMN04488505_101441"/>
<dbReference type="Proteomes" id="UP000198984">
    <property type="component" value="Unassembled WGS sequence"/>
</dbReference>
<feature type="transmembrane region" description="Helical" evidence="5">
    <location>
        <begin position="272"/>
        <end position="293"/>
    </location>
</feature>
<proteinExistence type="inferred from homology"/>
<evidence type="ECO:0000256" key="1">
    <source>
        <dbReference type="ARBA" id="ARBA00004141"/>
    </source>
</evidence>
<gene>
    <name evidence="6" type="ORF">SAMN04488505_101441</name>
</gene>
<feature type="transmembrane region" description="Helical" evidence="5">
    <location>
        <begin position="37"/>
        <end position="58"/>
    </location>
</feature>
<dbReference type="InterPro" id="IPR051598">
    <property type="entry name" value="TSUP/Inactive_protease-like"/>
</dbReference>
<keyword evidence="5" id="KW-1003">Cell membrane</keyword>
<evidence type="ECO:0000256" key="3">
    <source>
        <dbReference type="ARBA" id="ARBA00022989"/>
    </source>
</evidence>
<protein>
    <recommendedName>
        <fullName evidence="5">Probable membrane transporter protein</fullName>
    </recommendedName>
</protein>
<dbReference type="GO" id="GO:0005886">
    <property type="term" value="C:plasma membrane"/>
    <property type="evidence" value="ECO:0007669"/>
    <property type="project" value="UniProtKB-SubCell"/>
</dbReference>
<dbReference type="EMBL" id="FOBB01000001">
    <property type="protein sequence ID" value="SEK56353.1"/>
    <property type="molecule type" value="Genomic_DNA"/>
</dbReference>
<comment type="subcellular location">
    <subcellularLocation>
        <location evidence="5">Cell membrane</location>
        <topology evidence="5">Multi-pass membrane protein</topology>
    </subcellularLocation>
    <subcellularLocation>
        <location evidence="1">Membrane</location>
        <topology evidence="1">Multi-pass membrane protein</topology>
    </subcellularLocation>
</comment>
<evidence type="ECO:0000313" key="6">
    <source>
        <dbReference type="EMBL" id="SEK56353.1"/>
    </source>
</evidence>
<dbReference type="OrthoDB" id="45564at2"/>
<organism evidence="6 7">
    <name type="scientific">Chitinophaga rupis</name>
    <dbReference type="NCBI Taxonomy" id="573321"/>
    <lineage>
        <taxon>Bacteria</taxon>
        <taxon>Pseudomonadati</taxon>
        <taxon>Bacteroidota</taxon>
        <taxon>Chitinophagia</taxon>
        <taxon>Chitinophagales</taxon>
        <taxon>Chitinophagaceae</taxon>
        <taxon>Chitinophaga</taxon>
    </lineage>
</organism>
<dbReference type="InterPro" id="IPR002781">
    <property type="entry name" value="TM_pro_TauE-like"/>
</dbReference>
<keyword evidence="3 5" id="KW-1133">Transmembrane helix</keyword>
<dbReference type="AlphaFoldDB" id="A0A1H7I175"/>
<dbReference type="PANTHER" id="PTHR43701">
    <property type="entry name" value="MEMBRANE TRANSPORTER PROTEIN MJ0441-RELATED"/>
    <property type="match status" value="1"/>
</dbReference>
<dbReference type="PANTHER" id="PTHR43701:SF12">
    <property type="entry name" value="MEMBRANE TRANSPORTER PROTEIN YTNM-RELATED"/>
    <property type="match status" value="1"/>
</dbReference>
<sequence>MSHNEVIDKLEQQPATLRRQEMLITLVNEENKKKRGLWVIITLLSIVTIAGLWVTYYYNVPAATQTRVYHFIQSLFTSQLLFYIGVGLAAQMVDGALGMAYGATSSSLLLGLGIPPAIASASVHVAEVFTTGASGIAHFKLGNVNKKLFLYLLIPGMAGAIIGAYLLSDKIDGNVIKPFMSAYLMILGFIIIRKGLQSQRRKSKVKRLGPLAFIGGFMDAVGGGGWGPIVTSTLLSKGRTVHYTIGSVNAAEFFISASSAVTFLIFTGISSWQVVVGLIIGGVIASPFAAILVRKIKRKPLMIMVGIMVIILSLRTIYLSIYK</sequence>
<feature type="transmembrane region" description="Helical" evidence="5">
    <location>
        <begin position="70"/>
        <end position="90"/>
    </location>
</feature>
<feature type="transmembrane region" description="Helical" evidence="5">
    <location>
        <begin position="179"/>
        <end position="196"/>
    </location>
</feature>
<feature type="transmembrane region" description="Helical" evidence="5">
    <location>
        <begin position="148"/>
        <end position="167"/>
    </location>
</feature>
<accession>A0A1H7I175</accession>
<reference evidence="6 7" key="1">
    <citation type="submission" date="2016-10" db="EMBL/GenBank/DDBJ databases">
        <authorList>
            <person name="de Groot N.N."/>
        </authorList>
    </citation>
    <scope>NUCLEOTIDE SEQUENCE [LARGE SCALE GENOMIC DNA]</scope>
    <source>
        <strain evidence="6 7">DSM 21039</strain>
    </source>
</reference>